<comment type="caution">
    <text evidence="7">The sequence shown here is derived from an EMBL/GenBank/DDBJ whole genome shotgun (WGS) entry which is preliminary data.</text>
</comment>
<dbReference type="GO" id="GO:0015627">
    <property type="term" value="C:type II protein secretion system complex"/>
    <property type="evidence" value="ECO:0007669"/>
    <property type="project" value="InterPro"/>
</dbReference>
<dbReference type="EMBL" id="MFFF01000025">
    <property type="protein sequence ID" value="OGE98873.1"/>
    <property type="molecule type" value="Genomic_DNA"/>
</dbReference>
<dbReference type="SUPFAM" id="SSF54523">
    <property type="entry name" value="Pili subunits"/>
    <property type="match status" value="1"/>
</dbReference>
<evidence type="ECO:0000256" key="1">
    <source>
        <dbReference type="ARBA" id="ARBA00004167"/>
    </source>
</evidence>
<evidence type="ECO:0000256" key="2">
    <source>
        <dbReference type="ARBA" id="ARBA00022481"/>
    </source>
</evidence>
<sequence length="191" mass="20695">MKQKGFTIIELLVVISVISLVASVIMTTLSTARAKGRDARRIADLRQIVNALNLYYQNNGVYPPVTAPIGPGGWETSLGNFLPSLVAGQFISSKPADPINQVIAGFNLFVQQGNYYYAYYNYPATSAPNYGCSFNKPFSVIAIKEFEGGPKPEYSKAQCGTIPVGGCPMGGIATVCRDWSTEFNYSVMLVP</sequence>
<dbReference type="Pfam" id="PF07963">
    <property type="entry name" value="N_methyl"/>
    <property type="match status" value="1"/>
</dbReference>
<dbReference type="PANTHER" id="PTHR30093:SF44">
    <property type="entry name" value="TYPE II SECRETION SYSTEM CORE PROTEIN G"/>
    <property type="match status" value="1"/>
</dbReference>
<dbReference type="InterPro" id="IPR000983">
    <property type="entry name" value="Bac_GSPG_pilin"/>
</dbReference>
<comment type="subcellular location">
    <subcellularLocation>
        <location evidence="1">Membrane</location>
        <topology evidence="1">Single-pass membrane protein</topology>
    </subcellularLocation>
</comment>
<evidence type="ECO:0000256" key="6">
    <source>
        <dbReference type="SAM" id="Phobius"/>
    </source>
</evidence>
<keyword evidence="2" id="KW-0488">Methylation</keyword>
<evidence type="ECO:0000313" key="7">
    <source>
        <dbReference type="EMBL" id="OGE98873.1"/>
    </source>
</evidence>
<evidence type="ECO:0000256" key="3">
    <source>
        <dbReference type="ARBA" id="ARBA00022692"/>
    </source>
</evidence>
<dbReference type="NCBIfam" id="TIGR02532">
    <property type="entry name" value="IV_pilin_GFxxxE"/>
    <property type="match status" value="1"/>
</dbReference>
<feature type="transmembrane region" description="Helical" evidence="6">
    <location>
        <begin position="6"/>
        <end position="32"/>
    </location>
</feature>
<reference evidence="7 8" key="1">
    <citation type="journal article" date="2016" name="Nat. Commun.">
        <title>Thousands of microbial genomes shed light on interconnected biogeochemical processes in an aquifer system.</title>
        <authorList>
            <person name="Anantharaman K."/>
            <person name="Brown C.T."/>
            <person name="Hug L.A."/>
            <person name="Sharon I."/>
            <person name="Castelle C.J."/>
            <person name="Probst A.J."/>
            <person name="Thomas B.C."/>
            <person name="Singh A."/>
            <person name="Wilkins M.J."/>
            <person name="Karaoz U."/>
            <person name="Brodie E.L."/>
            <person name="Williams K.H."/>
            <person name="Hubbard S.S."/>
            <person name="Banfield J.F."/>
        </authorList>
    </citation>
    <scope>NUCLEOTIDE SEQUENCE [LARGE SCALE GENOMIC DNA]</scope>
</reference>
<evidence type="ECO:0000256" key="4">
    <source>
        <dbReference type="ARBA" id="ARBA00022989"/>
    </source>
</evidence>
<evidence type="ECO:0008006" key="9">
    <source>
        <dbReference type="Google" id="ProtNLM"/>
    </source>
</evidence>
<dbReference type="Proteomes" id="UP000177235">
    <property type="component" value="Unassembled WGS sequence"/>
</dbReference>
<dbReference type="PRINTS" id="PR00813">
    <property type="entry name" value="BCTERIALGSPG"/>
</dbReference>
<organism evidence="7 8">
    <name type="scientific">Candidatus Doudnabacteria bacterium RIFCSPLOWO2_02_FULL_48_13</name>
    <dbReference type="NCBI Taxonomy" id="1817845"/>
    <lineage>
        <taxon>Bacteria</taxon>
        <taxon>Candidatus Doudnaibacteriota</taxon>
    </lineage>
</organism>
<dbReference type="PANTHER" id="PTHR30093">
    <property type="entry name" value="GENERAL SECRETION PATHWAY PROTEIN G"/>
    <property type="match status" value="1"/>
</dbReference>
<dbReference type="InterPro" id="IPR045584">
    <property type="entry name" value="Pilin-like"/>
</dbReference>
<evidence type="ECO:0000256" key="5">
    <source>
        <dbReference type="ARBA" id="ARBA00023136"/>
    </source>
</evidence>
<dbReference type="GO" id="GO:0015628">
    <property type="term" value="P:protein secretion by the type II secretion system"/>
    <property type="evidence" value="ECO:0007669"/>
    <property type="project" value="InterPro"/>
</dbReference>
<keyword evidence="5 6" id="KW-0472">Membrane</keyword>
<dbReference type="GO" id="GO:0016020">
    <property type="term" value="C:membrane"/>
    <property type="evidence" value="ECO:0007669"/>
    <property type="project" value="UniProtKB-SubCell"/>
</dbReference>
<accession>A0A1F5Q9M1</accession>
<keyword evidence="4 6" id="KW-1133">Transmembrane helix</keyword>
<proteinExistence type="predicted"/>
<dbReference type="Gene3D" id="3.30.700.10">
    <property type="entry name" value="Glycoprotein, Type 4 Pilin"/>
    <property type="match status" value="1"/>
</dbReference>
<gene>
    <name evidence="7" type="ORF">A3J05_03215</name>
</gene>
<dbReference type="AlphaFoldDB" id="A0A1F5Q9M1"/>
<evidence type="ECO:0000313" key="8">
    <source>
        <dbReference type="Proteomes" id="UP000177235"/>
    </source>
</evidence>
<protein>
    <recommendedName>
        <fullName evidence="9">Type II secretion system protein GspG C-terminal domain-containing protein</fullName>
    </recommendedName>
</protein>
<name>A0A1F5Q9M1_9BACT</name>
<keyword evidence="3 6" id="KW-0812">Transmembrane</keyword>
<dbReference type="InterPro" id="IPR012902">
    <property type="entry name" value="N_methyl_site"/>
</dbReference>